<evidence type="ECO:0000313" key="2">
    <source>
        <dbReference type="Proteomes" id="UP001151295"/>
    </source>
</evidence>
<gene>
    <name evidence="1" type="ORF">EDC05_005657</name>
</gene>
<proteinExistence type="predicted"/>
<protein>
    <submittedName>
        <fullName evidence="1">Uncharacterized protein</fullName>
    </submittedName>
</protein>
<comment type="caution">
    <text evidence="1">The sequence shown here is derived from an EMBL/GenBank/DDBJ whole genome shotgun (WGS) entry which is preliminary data.</text>
</comment>
<sequence length="134" mass="14731">MDKGAAPYQPPQRPEAAVYNSYKQSTEGTITNGTPDGRPSSLASSAMHFAAAVKAISNRPTTLAEARHILVVRARVLERKLSYLILIHDQNAITVHYCLETMDYGQDDAVLELAAYHRLHNLACLGIDVCYGFI</sequence>
<name>A0ABQ8PEY2_9FUNG</name>
<keyword evidence="2" id="KW-1185">Reference proteome</keyword>
<reference evidence="1" key="1">
    <citation type="submission" date="2022-07" db="EMBL/GenBank/DDBJ databases">
        <title>Phylogenomic reconstructions and comparative analyses of Kickxellomycotina fungi.</title>
        <authorList>
            <person name="Reynolds N.K."/>
            <person name="Stajich J.E."/>
            <person name="Barry K."/>
            <person name="Grigoriev I.V."/>
            <person name="Crous P."/>
            <person name="Smith M.E."/>
        </authorList>
    </citation>
    <scope>NUCLEOTIDE SEQUENCE</scope>
    <source>
        <strain evidence="1">BCRC 34882</strain>
    </source>
</reference>
<evidence type="ECO:0000313" key="1">
    <source>
        <dbReference type="EMBL" id="KAJ1987771.1"/>
    </source>
</evidence>
<dbReference type="EMBL" id="JANBQD010000116">
    <property type="protein sequence ID" value="KAJ1987771.1"/>
    <property type="molecule type" value="Genomic_DNA"/>
</dbReference>
<dbReference type="Proteomes" id="UP001151295">
    <property type="component" value="Unassembled WGS sequence"/>
</dbReference>
<accession>A0ABQ8PEY2</accession>
<organism evidence="1 2">
    <name type="scientific">Coemansia umbellata</name>
    <dbReference type="NCBI Taxonomy" id="1424467"/>
    <lineage>
        <taxon>Eukaryota</taxon>
        <taxon>Fungi</taxon>
        <taxon>Fungi incertae sedis</taxon>
        <taxon>Zoopagomycota</taxon>
        <taxon>Kickxellomycotina</taxon>
        <taxon>Kickxellomycetes</taxon>
        <taxon>Kickxellales</taxon>
        <taxon>Kickxellaceae</taxon>
        <taxon>Coemansia</taxon>
    </lineage>
</organism>